<dbReference type="RefSeq" id="WP_085010727.1">
    <property type="nucleotide sequence ID" value="NZ_NAAD01000012.1"/>
</dbReference>
<dbReference type="GO" id="GO:0003700">
    <property type="term" value="F:DNA-binding transcription factor activity"/>
    <property type="evidence" value="ECO:0007669"/>
    <property type="project" value="TreeGrafter"/>
</dbReference>
<dbReference type="InterPro" id="IPR005471">
    <property type="entry name" value="Tscrpt_reg_IclR_N"/>
</dbReference>
<dbReference type="Gene3D" id="3.30.450.40">
    <property type="match status" value="1"/>
</dbReference>
<accession>A0A1X0Y2H0</accession>
<organism evidence="6 7">
    <name type="scientific">Geothermobacter hydrogeniphilus</name>
    <dbReference type="NCBI Taxonomy" id="1969733"/>
    <lineage>
        <taxon>Bacteria</taxon>
        <taxon>Pseudomonadati</taxon>
        <taxon>Thermodesulfobacteriota</taxon>
        <taxon>Desulfuromonadia</taxon>
        <taxon>Desulfuromonadales</taxon>
        <taxon>Geothermobacteraceae</taxon>
        <taxon>Geothermobacter</taxon>
    </lineage>
</organism>
<keyword evidence="1" id="KW-0805">Transcription regulation</keyword>
<sequence>MSDTTGTEKSPQIITALARGLSVLRCFGKGDRFLGNQEIAARTGLPKATVSRLTQTLTALGYLNHSKRFNQYSLGVAVLSLGYSLLGNSDILKAARPLMQELADHAEASVSLAARDGLHMVYLENCVAYANMITLRIDVGARTRIANTAMGRALLCGLPEQERNELIAEIRQATTQEEWPAIKAGIEQGAVDYREKGFCFSLGDWRENVNSIAVPLIHADGTVQAINCGGPSWQLSAEKLEHEIGPRLIEISRRLADL</sequence>
<dbReference type="STRING" id="1969733.B5V00_10405"/>
<keyword evidence="3" id="KW-0804">Transcription</keyword>
<reference evidence="6 7" key="1">
    <citation type="submission" date="2017-03" db="EMBL/GenBank/DDBJ databases">
        <title>Genome sequence of Geothermobacter sp. EPR-M, Deep-Sea Iron Reducer.</title>
        <authorList>
            <person name="Tully B."/>
            <person name="Savalia P."/>
            <person name="Abuyen K."/>
            <person name="Baughan C."/>
            <person name="Romero E."/>
            <person name="Ronkowski C."/>
            <person name="Torres B."/>
            <person name="Tremblay J."/>
            <person name="Trujillo A."/>
            <person name="Tyler M."/>
            <person name="Perez-Rodriguez I."/>
            <person name="Amend J."/>
        </authorList>
    </citation>
    <scope>NUCLEOTIDE SEQUENCE [LARGE SCALE GENOMIC DNA]</scope>
    <source>
        <strain evidence="6 7">EPR-M</strain>
    </source>
</reference>
<feature type="domain" description="IclR-ED" evidence="5">
    <location>
        <begin position="77"/>
        <end position="258"/>
    </location>
</feature>
<dbReference type="InterPro" id="IPR036390">
    <property type="entry name" value="WH_DNA-bd_sf"/>
</dbReference>
<dbReference type="SUPFAM" id="SSF55781">
    <property type="entry name" value="GAF domain-like"/>
    <property type="match status" value="1"/>
</dbReference>
<dbReference type="Proteomes" id="UP000193136">
    <property type="component" value="Unassembled WGS sequence"/>
</dbReference>
<evidence type="ECO:0000313" key="7">
    <source>
        <dbReference type="Proteomes" id="UP000193136"/>
    </source>
</evidence>
<dbReference type="PROSITE" id="PS51078">
    <property type="entry name" value="ICLR_ED"/>
    <property type="match status" value="1"/>
</dbReference>
<keyword evidence="2" id="KW-0238">DNA-binding</keyword>
<dbReference type="GO" id="GO:0045892">
    <property type="term" value="P:negative regulation of DNA-templated transcription"/>
    <property type="evidence" value="ECO:0007669"/>
    <property type="project" value="TreeGrafter"/>
</dbReference>
<dbReference type="GO" id="GO:0003677">
    <property type="term" value="F:DNA binding"/>
    <property type="evidence" value="ECO:0007669"/>
    <property type="project" value="UniProtKB-KW"/>
</dbReference>
<comment type="caution">
    <text evidence="6">The sequence shown here is derived from an EMBL/GenBank/DDBJ whole genome shotgun (WGS) entry which is preliminary data.</text>
</comment>
<dbReference type="SUPFAM" id="SSF46785">
    <property type="entry name" value="Winged helix' DNA-binding domain"/>
    <property type="match status" value="1"/>
</dbReference>
<dbReference type="InterPro" id="IPR036388">
    <property type="entry name" value="WH-like_DNA-bd_sf"/>
</dbReference>
<gene>
    <name evidence="6" type="ORF">B5V00_10405</name>
</gene>
<evidence type="ECO:0000256" key="2">
    <source>
        <dbReference type="ARBA" id="ARBA00023125"/>
    </source>
</evidence>
<feature type="domain" description="HTH iclR-type" evidence="4">
    <location>
        <begin position="14"/>
        <end position="76"/>
    </location>
</feature>
<dbReference type="InterPro" id="IPR029016">
    <property type="entry name" value="GAF-like_dom_sf"/>
</dbReference>
<evidence type="ECO:0000256" key="3">
    <source>
        <dbReference type="ARBA" id="ARBA00023163"/>
    </source>
</evidence>
<dbReference type="EMBL" id="NAAD01000012">
    <property type="protein sequence ID" value="ORJ59297.1"/>
    <property type="molecule type" value="Genomic_DNA"/>
</dbReference>
<protein>
    <submittedName>
        <fullName evidence="6">IclR family transcriptional regulator</fullName>
    </submittedName>
</protein>
<dbReference type="PANTHER" id="PTHR30136">
    <property type="entry name" value="HELIX-TURN-HELIX TRANSCRIPTIONAL REGULATOR, ICLR FAMILY"/>
    <property type="match status" value="1"/>
</dbReference>
<evidence type="ECO:0000259" key="5">
    <source>
        <dbReference type="PROSITE" id="PS51078"/>
    </source>
</evidence>
<dbReference type="InterPro" id="IPR050707">
    <property type="entry name" value="HTH_MetabolicPath_Reg"/>
</dbReference>
<dbReference type="Gene3D" id="1.10.10.10">
    <property type="entry name" value="Winged helix-like DNA-binding domain superfamily/Winged helix DNA-binding domain"/>
    <property type="match status" value="1"/>
</dbReference>
<dbReference type="InterPro" id="IPR014757">
    <property type="entry name" value="Tscrpt_reg_IclR_C"/>
</dbReference>
<dbReference type="SMART" id="SM00346">
    <property type="entry name" value="HTH_ICLR"/>
    <property type="match status" value="1"/>
</dbReference>
<keyword evidence="7" id="KW-1185">Reference proteome</keyword>
<dbReference type="AlphaFoldDB" id="A0A1X0Y2H0"/>
<dbReference type="OrthoDB" id="5401369at2"/>
<evidence type="ECO:0000313" key="6">
    <source>
        <dbReference type="EMBL" id="ORJ59297.1"/>
    </source>
</evidence>
<dbReference type="PANTHER" id="PTHR30136:SF33">
    <property type="entry name" value="TRANSCRIPTIONAL REGULATORY PROTEIN"/>
    <property type="match status" value="1"/>
</dbReference>
<proteinExistence type="predicted"/>
<dbReference type="Pfam" id="PF01614">
    <property type="entry name" value="IclR_C"/>
    <property type="match status" value="1"/>
</dbReference>
<dbReference type="PROSITE" id="PS51077">
    <property type="entry name" value="HTH_ICLR"/>
    <property type="match status" value="1"/>
</dbReference>
<name>A0A1X0Y2H0_9BACT</name>
<evidence type="ECO:0000259" key="4">
    <source>
        <dbReference type="PROSITE" id="PS51077"/>
    </source>
</evidence>
<dbReference type="Pfam" id="PF09339">
    <property type="entry name" value="HTH_IclR"/>
    <property type="match status" value="1"/>
</dbReference>
<evidence type="ECO:0000256" key="1">
    <source>
        <dbReference type="ARBA" id="ARBA00023015"/>
    </source>
</evidence>